<accession>A0AAV8Y5Q6</accession>
<name>A0AAV8Y5Q6_9CUCU</name>
<evidence type="ECO:0000313" key="2">
    <source>
        <dbReference type="Proteomes" id="UP001162162"/>
    </source>
</evidence>
<dbReference type="EMBL" id="JAPWTK010000177">
    <property type="protein sequence ID" value="KAJ8946742.1"/>
    <property type="molecule type" value="Genomic_DNA"/>
</dbReference>
<reference evidence="1" key="1">
    <citation type="journal article" date="2023" name="Insect Mol. Biol.">
        <title>Genome sequencing provides insights into the evolution of gene families encoding plant cell wall-degrading enzymes in longhorned beetles.</title>
        <authorList>
            <person name="Shin N.R."/>
            <person name="Okamura Y."/>
            <person name="Kirsch R."/>
            <person name="Pauchet Y."/>
        </authorList>
    </citation>
    <scope>NUCLEOTIDE SEQUENCE</scope>
    <source>
        <strain evidence="1">AMC_N1</strain>
    </source>
</reference>
<keyword evidence="2" id="KW-1185">Reference proteome</keyword>
<organism evidence="1 2">
    <name type="scientific">Aromia moschata</name>
    <dbReference type="NCBI Taxonomy" id="1265417"/>
    <lineage>
        <taxon>Eukaryota</taxon>
        <taxon>Metazoa</taxon>
        <taxon>Ecdysozoa</taxon>
        <taxon>Arthropoda</taxon>
        <taxon>Hexapoda</taxon>
        <taxon>Insecta</taxon>
        <taxon>Pterygota</taxon>
        <taxon>Neoptera</taxon>
        <taxon>Endopterygota</taxon>
        <taxon>Coleoptera</taxon>
        <taxon>Polyphaga</taxon>
        <taxon>Cucujiformia</taxon>
        <taxon>Chrysomeloidea</taxon>
        <taxon>Cerambycidae</taxon>
        <taxon>Cerambycinae</taxon>
        <taxon>Callichromatini</taxon>
        <taxon>Aromia</taxon>
    </lineage>
</organism>
<evidence type="ECO:0000313" key="1">
    <source>
        <dbReference type="EMBL" id="KAJ8946742.1"/>
    </source>
</evidence>
<comment type="caution">
    <text evidence="1">The sequence shown here is derived from an EMBL/GenBank/DDBJ whole genome shotgun (WGS) entry which is preliminary data.</text>
</comment>
<sequence length="94" mass="10945">MFSAIRKKLEDCSRGFQWCIKHDSEPPIVSFELELSPIKIKVIYRVIFRQRYLECDFKLIVVKLTDLEEALLILPFASVCEVLQTLPGASSERR</sequence>
<dbReference type="Proteomes" id="UP001162162">
    <property type="component" value="Unassembled WGS sequence"/>
</dbReference>
<proteinExistence type="predicted"/>
<dbReference type="AlphaFoldDB" id="A0AAV8Y5Q6"/>
<gene>
    <name evidence="1" type="ORF">NQ318_002572</name>
</gene>
<protein>
    <submittedName>
        <fullName evidence="1">Uncharacterized protein</fullName>
    </submittedName>
</protein>